<evidence type="ECO:0000313" key="4">
    <source>
        <dbReference type="Proteomes" id="UP000198243"/>
    </source>
</evidence>
<proteinExistence type="inferred from homology"/>
<protein>
    <submittedName>
        <fullName evidence="3">Acyl dehydratase</fullName>
    </submittedName>
</protein>
<dbReference type="OrthoDB" id="9800237at2"/>
<dbReference type="SUPFAM" id="SSF54637">
    <property type="entry name" value="Thioesterase/thiol ester dehydrase-isomerase"/>
    <property type="match status" value="1"/>
</dbReference>
<dbReference type="GO" id="GO:0005835">
    <property type="term" value="C:fatty acid synthase complex"/>
    <property type="evidence" value="ECO:0007669"/>
    <property type="project" value="InterPro"/>
</dbReference>
<accession>A0A1C4W7F2</accession>
<sequence length="130" mass="14090">MELPAKTFQVTRADLVRYAGASGDFNPIHWSDRFATKVGLPGVIAHGMFTMALVGRAITEWAGTPDAVVDYGVRFTRPVVVPDDDQGTEIEVTAVVREVTEDGLTRLDVTATCLGEKVLSQARATIRTAR</sequence>
<organism evidence="3 4">
    <name type="scientific">Micromonospora coriariae</name>
    <dbReference type="NCBI Taxonomy" id="285665"/>
    <lineage>
        <taxon>Bacteria</taxon>
        <taxon>Bacillati</taxon>
        <taxon>Actinomycetota</taxon>
        <taxon>Actinomycetes</taxon>
        <taxon>Micromonosporales</taxon>
        <taxon>Micromonosporaceae</taxon>
        <taxon>Micromonospora</taxon>
    </lineage>
</organism>
<feature type="domain" description="MaoC-like" evidence="2">
    <location>
        <begin position="6"/>
        <end position="101"/>
    </location>
</feature>
<reference evidence="4" key="1">
    <citation type="submission" date="2016-06" db="EMBL/GenBank/DDBJ databases">
        <authorList>
            <person name="Varghese N."/>
            <person name="Submissions Spin"/>
        </authorList>
    </citation>
    <scope>NUCLEOTIDE SEQUENCE [LARGE SCALE GENOMIC DNA]</scope>
    <source>
        <strain evidence="4">DSM 44875</strain>
    </source>
</reference>
<evidence type="ECO:0000259" key="2">
    <source>
        <dbReference type="Pfam" id="PF01575"/>
    </source>
</evidence>
<dbReference type="PANTHER" id="PTHR43841">
    <property type="entry name" value="3-HYDROXYACYL-THIOESTER DEHYDRATASE HTDX-RELATED"/>
    <property type="match status" value="1"/>
</dbReference>
<dbReference type="InterPro" id="IPR002539">
    <property type="entry name" value="MaoC-like_dom"/>
</dbReference>
<dbReference type="PANTHER" id="PTHR43841:SF3">
    <property type="entry name" value="(3R)-HYDROXYACYL-ACP DEHYDRATASE SUBUNIT HADB"/>
    <property type="match status" value="1"/>
</dbReference>
<gene>
    <name evidence="3" type="ORF">GA0070607_3242</name>
</gene>
<dbReference type="Proteomes" id="UP000198243">
    <property type="component" value="Chromosome I"/>
</dbReference>
<keyword evidence="4" id="KW-1185">Reference proteome</keyword>
<dbReference type="AlphaFoldDB" id="A0A1C4W7F2"/>
<comment type="similarity">
    <text evidence="1">Belongs to the enoyl-CoA hydratase/isomerase family.</text>
</comment>
<name>A0A1C4W7F2_9ACTN</name>
<evidence type="ECO:0000256" key="1">
    <source>
        <dbReference type="ARBA" id="ARBA00005254"/>
    </source>
</evidence>
<evidence type="ECO:0000313" key="3">
    <source>
        <dbReference type="EMBL" id="SCE92140.1"/>
    </source>
</evidence>
<dbReference type="InterPro" id="IPR029069">
    <property type="entry name" value="HotDog_dom_sf"/>
</dbReference>
<dbReference type="Gene3D" id="3.10.129.10">
    <property type="entry name" value="Hotdog Thioesterase"/>
    <property type="match status" value="1"/>
</dbReference>
<dbReference type="CDD" id="cd03453">
    <property type="entry name" value="SAV4209_like"/>
    <property type="match status" value="1"/>
</dbReference>
<dbReference type="InterPro" id="IPR003965">
    <property type="entry name" value="Fatty_acid_synthase"/>
</dbReference>
<dbReference type="EMBL" id="LT607412">
    <property type="protein sequence ID" value="SCE92140.1"/>
    <property type="molecule type" value="Genomic_DNA"/>
</dbReference>
<dbReference type="RefSeq" id="WP_089018930.1">
    <property type="nucleotide sequence ID" value="NZ_LT607412.1"/>
</dbReference>
<dbReference type="PRINTS" id="PR01483">
    <property type="entry name" value="FASYNTHASE"/>
</dbReference>
<dbReference type="Pfam" id="PF01575">
    <property type="entry name" value="MaoC_dehydratas"/>
    <property type="match status" value="1"/>
</dbReference>
<dbReference type="GO" id="GO:0004312">
    <property type="term" value="F:fatty acid synthase activity"/>
    <property type="evidence" value="ECO:0007669"/>
    <property type="project" value="InterPro"/>
</dbReference>
<dbReference type="GO" id="GO:0006633">
    <property type="term" value="P:fatty acid biosynthetic process"/>
    <property type="evidence" value="ECO:0007669"/>
    <property type="project" value="InterPro"/>
</dbReference>